<dbReference type="PANTHER" id="PTHR46211">
    <property type="entry name" value="GLYCEROPHOSPHORYL DIESTER PHOSPHODIESTERASE"/>
    <property type="match status" value="1"/>
</dbReference>
<dbReference type="InterPro" id="IPR030395">
    <property type="entry name" value="GP_PDE_dom"/>
</dbReference>
<organism evidence="3 4">
    <name type="scientific">Planococcus shenhongbingii</name>
    <dbReference type="NCBI Taxonomy" id="3058398"/>
    <lineage>
        <taxon>Bacteria</taxon>
        <taxon>Bacillati</taxon>
        <taxon>Bacillota</taxon>
        <taxon>Bacilli</taxon>
        <taxon>Bacillales</taxon>
        <taxon>Caryophanaceae</taxon>
        <taxon>Planococcus</taxon>
    </lineage>
</organism>
<dbReference type="SUPFAM" id="SSF51695">
    <property type="entry name" value="PLC-like phosphodiesterases"/>
    <property type="match status" value="1"/>
</dbReference>
<dbReference type="Pfam" id="PF03009">
    <property type="entry name" value="GDPD"/>
    <property type="match status" value="1"/>
</dbReference>
<gene>
    <name evidence="3" type="ORF">QWY13_02215</name>
</gene>
<comment type="caution">
    <text evidence="3">The sequence shown here is derived from an EMBL/GenBank/DDBJ whole genome shotgun (WGS) entry which is preliminary data.</text>
</comment>
<dbReference type="InterPro" id="IPR017946">
    <property type="entry name" value="PLC-like_Pdiesterase_TIM-brl"/>
</dbReference>
<dbReference type="PANTHER" id="PTHR46211:SF1">
    <property type="entry name" value="GLYCEROPHOSPHODIESTER PHOSPHODIESTERASE, CYTOPLASMIC"/>
    <property type="match status" value="1"/>
</dbReference>
<evidence type="ECO:0000256" key="1">
    <source>
        <dbReference type="SAM" id="SignalP"/>
    </source>
</evidence>
<dbReference type="RefSeq" id="WP_301854719.1">
    <property type="nucleotide sequence ID" value="NZ_JAUJWU010000001.1"/>
</dbReference>
<proteinExistence type="predicted"/>
<sequence length="305" mass="33932">MGKKTKIGLAAVAVGAAAWAGSKALVNPQIRPGKEVLGYGHPIVLAHRGGAAIAPENTMAAFSKSAELGVHGFEIDIRLTKDEEILVFHDEYLDRTTDGAGRVAEMTLNDLQEFDLGYHFLDQSGKHSYRGKGEKIVLLRELLEAFPEMYINIDMKDSPETYEGSLVPSKLWRLIDSLGVHDRVVVTSFFDEQIDRFNLYAQNRVAIGAGQNEVKKAYTAYNSQFGHLYNPRADVFQIPVRSSMFRLDSPRFMAFLSNLNIPVHYWTIDTAEEMNALIEAGAQGIVTDRPDIAISVISELENQKQ</sequence>
<keyword evidence="1" id="KW-0732">Signal</keyword>
<evidence type="ECO:0000259" key="2">
    <source>
        <dbReference type="PROSITE" id="PS51704"/>
    </source>
</evidence>
<keyword evidence="4" id="KW-1185">Reference proteome</keyword>
<evidence type="ECO:0000313" key="4">
    <source>
        <dbReference type="Proteomes" id="UP001172142"/>
    </source>
</evidence>
<dbReference type="Proteomes" id="UP001172142">
    <property type="component" value="Unassembled WGS sequence"/>
</dbReference>
<protein>
    <submittedName>
        <fullName evidence="3">Glycerophosphodiester phosphodiesterase</fullName>
    </submittedName>
</protein>
<dbReference type="Gene3D" id="3.20.20.190">
    <property type="entry name" value="Phosphatidylinositol (PI) phosphodiesterase"/>
    <property type="match status" value="1"/>
</dbReference>
<feature type="domain" description="GP-PDE" evidence="2">
    <location>
        <begin position="42"/>
        <end position="297"/>
    </location>
</feature>
<feature type="signal peptide" evidence="1">
    <location>
        <begin position="1"/>
        <end position="20"/>
    </location>
</feature>
<dbReference type="EMBL" id="JAUJWU010000001">
    <property type="protein sequence ID" value="MDN7244292.1"/>
    <property type="molecule type" value="Genomic_DNA"/>
</dbReference>
<accession>A0ABT8N8S1</accession>
<dbReference type="CDD" id="cd08561">
    <property type="entry name" value="GDPD_cytoplasmic_ScUgpQ2_like"/>
    <property type="match status" value="1"/>
</dbReference>
<reference evidence="3 4" key="1">
    <citation type="submission" date="2023-07" db="EMBL/GenBank/DDBJ databases">
        <title>Novel species in genus Planococcus.</title>
        <authorList>
            <person name="Ning S."/>
        </authorList>
    </citation>
    <scope>NUCLEOTIDE SEQUENCE [LARGE SCALE GENOMIC DNA]</scope>
    <source>
        <strain evidence="3 4">N017</strain>
    </source>
</reference>
<dbReference type="PROSITE" id="PS51704">
    <property type="entry name" value="GP_PDE"/>
    <property type="match status" value="1"/>
</dbReference>
<evidence type="ECO:0000313" key="3">
    <source>
        <dbReference type="EMBL" id="MDN7244292.1"/>
    </source>
</evidence>
<name>A0ABT8N8S1_9BACL</name>
<feature type="chain" id="PRO_5046665981" evidence="1">
    <location>
        <begin position="21"/>
        <end position="305"/>
    </location>
</feature>